<dbReference type="Gene3D" id="2.115.10.20">
    <property type="entry name" value="Glycosyl hydrolase domain, family 43"/>
    <property type="match status" value="1"/>
</dbReference>
<evidence type="ECO:0000256" key="5">
    <source>
        <dbReference type="PIRSR" id="PIRSR606710-2"/>
    </source>
</evidence>
<proteinExistence type="inferred from homology"/>
<reference evidence="8 9" key="1">
    <citation type="submission" date="2018-06" db="EMBL/GenBank/DDBJ databases">
        <authorList>
            <consortium name="IHU Genomes"/>
        </authorList>
    </citation>
    <scope>NUCLEOTIDE SEQUENCE [LARGE SCALE GENOMIC DNA]</scope>
    <source>
        <strain evidence="8 9">NEC25</strain>
    </source>
</reference>
<dbReference type="GO" id="GO:0046556">
    <property type="term" value="F:alpha-L-arabinofuranosidase activity"/>
    <property type="evidence" value="ECO:0007669"/>
    <property type="project" value="UniProtKB-EC"/>
</dbReference>
<evidence type="ECO:0000256" key="6">
    <source>
        <dbReference type="RuleBase" id="RU361187"/>
    </source>
</evidence>
<name>A0A650M3Y4_9CLOT</name>
<feature type="site" description="Important for catalytic activity, responsible for pKa modulation of the active site Glu and correct orientation of both the proton donor and substrate" evidence="5">
    <location>
        <position position="151"/>
    </location>
</feature>
<dbReference type="Proteomes" id="UP000431451">
    <property type="component" value="Unassembled WGS sequence"/>
</dbReference>
<keyword evidence="3 6" id="KW-0326">Glycosidase</keyword>
<feature type="active site" description="Proton donor" evidence="4">
    <location>
        <position position="204"/>
    </location>
</feature>
<dbReference type="Gene3D" id="2.60.120.200">
    <property type="match status" value="1"/>
</dbReference>
<dbReference type="InterPro" id="IPR041542">
    <property type="entry name" value="GH43_C2"/>
</dbReference>
<evidence type="ECO:0000256" key="3">
    <source>
        <dbReference type="ARBA" id="ARBA00023295"/>
    </source>
</evidence>
<dbReference type="SUPFAM" id="SSF49899">
    <property type="entry name" value="Concanavalin A-like lectins/glucanases"/>
    <property type="match status" value="1"/>
</dbReference>
<evidence type="ECO:0000256" key="2">
    <source>
        <dbReference type="ARBA" id="ARBA00022801"/>
    </source>
</evidence>
<evidence type="ECO:0000313" key="8">
    <source>
        <dbReference type="EMBL" id="VCT82986.1"/>
    </source>
</evidence>
<dbReference type="EMBL" id="UWJD01000001">
    <property type="protein sequence ID" value="VCT82986.1"/>
    <property type="molecule type" value="Genomic_DNA"/>
</dbReference>
<dbReference type="InterPro" id="IPR006710">
    <property type="entry name" value="Glyco_hydro_43"/>
</dbReference>
<protein>
    <submittedName>
        <fullName evidence="8">Non-reducing end alpha-L-arabinofuranosidase BoGH43B</fullName>
        <ecNumber evidence="8">3.2.1.55</ecNumber>
    </submittedName>
</protein>
<dbReference type="SUPFAM" id="SSF75005">
    <property type="entry name" value="Arabinanase/levansucrase/invertase"/>
    <property type="match status" value="1"/>
</dbReference>
<dbReference type="CDD" id="cd09001">
    <property type="entry name" value="GH43_FsAxh1-like"/>
    <property type="match status" value="1"/>
</dbReference>
<dbReference type="EC" id="3.2.1.55" evidence="8"/>
<evidence type="ECO:0000313" key="9">
    <source>
        <dbReference type="Proteomes" id="UP000431451"/>
    </source>
</evidence>
<evidence type="ECO:0000256" key="1">
    <source>
        <dbReference type="ARBA" id="ARBA00009865"/>
    </source>
</evidence>
<accession>A0A650M3Y4</accession>
<dbReference type="InterPro" id="IPR013320">
    <property type="entry name" value="ConA-like_dom_sf"/>
</dbReference>
<dbReference type="AlphaFoldDB" id="A0A650M3Y4"/>
<dbReference type="PANTHER" id="PTHR42812">
    <property type="entry name" value="BETA-XYLOSIDASE"/>
    <property type="match status" value="1"/>
</dbReference>
<evidence type="ECO:0000259" key="7">
    <source>
        <dbReference type="Pfam" id="PF17851"/>
    </source>
</evidence>
<feature type="domain" description="Beta-xylosidase C-terminal Concanavalin A-like" evidence="7">
    <location>
        <begin position="335"/>
        <end position="536"/>
    </location>
</feature>
<evidence type="ECO:0000256" key="4">
    <source>
        <dbReference type="PIRSR" id="PIRSR606710-1"/>
    </source>
</evidence>
<dbReference type="PANTHER" id="PTHR42812:SF15">
    <property type="entry name" value="HYDROLASE, PUTATIVE (AFU_ORTHOLOGUE AFUA_2G00930)-RELATED"/>
    <property type="match status" value="1"/>
</dbReference>
<sequence length="539" mass="62001">MYFLLPNLINFERLYLIIYFNSEGKVFEMKNNPIIWSDYPDLDVIRVGDTYYMVSTTMHLMPGCVILRSYDLINWEVATYVYDTLDDTCGQKLEGKNQIYGKGMWAASLRYHNNKFYVCFVANDTGKTYLYTATEIDGNWTKQIIEGFYHDCSLLFDDDGKVYIAYGNTDIHITELKEDLSGPKPNGLDKIIVTETEEYDLGYEGSHFYKINGKYYIFLIHILKSKGRRTEACFVSDTLDGEFIGREVFNDDMGYKNSGIAQGGIVSTPDGKWYAMLFQDRGAVGRIPVIVPMHFENDFPLFDKKAPEHIEIDSTRPEYEYSPIVGDDDFVYEPDFNGKVHIKDVWQWNHIPDERLWSVTEKYGTYRIKSGKISPNLNFAVNTLTQRTMGPECEAIVTLDGSELKNGDYAGICFLISTYGLIAITKEEDKYYLVMLARESEDKSIFGNLVDSEPGTEYGRVSLHGSKITLKARGNFINGKDEGEFYYLNEMKWEKLGVTHSMVWKMDQFIGCRFGLFLFSTKEVGGCAEFSNFKYNIIR</sequence>
<dbReference type="Pfam" id="PF04616">
    <property type="entry name" value="Glyco_hydro_43"/>
    <property type="match status" value="1"/>
</dbReference>
<dbReference type="GO" id="GO:0005975">
    <property type="term" value="P:carbohydrate metabolic process"/>
    <property type="evidence" value="ECO:0007669"/>
    <property type="project" value="InterPro"/>
</dbReference>
<dbReference type="InterPro" id="IPR023296">
    <property type="entry name" value="Glyco_hydro_beta-prop_sf"/>
</dbReference>
<dbReference type="InterPro" id="IPR051795">
    <property type="entry name" value="Glycosyl_Hydrlase_43"/>
</dbReference>
<dbReference type="Pfam" id="PF17851">
    <property type="entry name" value="GH43_C2"/>
    <property type="match status" value="1"/>
</dbReference>
<gene>
    <name evidence="8" type="ORF">CNEONATNEC25_00579</name>
</gene>
<keyword evidence="2 6" id="KW-0378">Hydrolase</keyword>
<feature type="active site" description="Proton acceptor" evidence="4">
    <location>
        <position position="41"/>
    </location>
</feature>
<organism evidence="8 9">
    <name type="scientific">Clostridium neonatale</name>
    <dbReference type="NCBI Taxonomy" id="137838"/>
    <lineage>
        <taxon>Bacteria</taxon>
        <taxon>Bacillati</taxon>
        <taxon>Bacillota</taxon>
        <taxon>Clostridia</taxon>
        <taxon>Eubacteriales</taxon>
        <taxon>Clostridiaceae</taxon>
        <taxon>Clostridium</taxon>
    </lineage>
</organism>
<comment type="similarity">
    <text evidence="1 6">Belongs to the glycosyl hydrolase 43 family.</text>
</comment>